<protein>
    <submittedName>
        <fullName evidence="2">Uncharacterized protein</fullName>
    </submittedName>
</protein>
<feature type="region of interest" description="Disordered" evidence="1">
    <location>
        <begin position="1"/>
        <end position="29"/>
    </location>
</feature>
<name>A0A1I6DD28_9PSEU</name>
<proteinExistence type="predicted"/>
<evidence type="ECO:0000313" key="2">
    <source>
        <dbReference type="EMBL" id="SFR03251.1"/>
    </source>
</evidence>
<sequence length="29" mass="3095">MPQDFRGYQLGDQDVAAGVTATADRARQG</sequence>
<dbReference type="Proteomes" id="UP000198583">
    <property type="component" value="Unassembled WGS sequence"/>
</dbReference>
<keyword evidence="3" id="KW-1185">Reference proteome</keyword>
<organism evidence="2 3">
    <name type="scientific">Lentzea waywayandensis</name>
    <dbReference type="NCBI Taxonomy" id="84724"/>
    <lineage>
        <taxon>Bacteria</taxon>
        <taxon>Bacillati</taxon>
        <taxon>Actinomycetota</taxon>
        <taxon>Actinomycetes</taxon>
        <taxon>Pseudonocardiales</taxon>
        <taxon>Pseudonocardiaceae</taxon>
        <taxon>Lentzea</taxon>
    </lineage>
</organism>
<evidence type="ECO:0000256" key="1">
    <source>
        <dbReference type="SAM" id="MobiDB-lite"/>
    </source>
</evidence>
<gene>
    <name evidence="2" type="ORF">SAMN04488564_102286</name>
</gene>
<accession>A0A1I6DD28</accession>
<reference evidence="3" key="1">
    <citation type="submission" date="2016-10" db="EMBL/GenBank/DDBJ databases">
        <authorList>
            <person name="Varghese N."/>
            <person name="Submissions S."/>
        </authorList>
    </citation>
    <scope>NUCLEOTIDE SEQUENCE [LARGE SCALE GENOMIC DNA]</scope>
    <source>
        <strain evidence="3">DSM 44232</strain>
    </source>
</reference>
<dbReference type="EMBL" id="FOYL01000002">
    <property type="protein sequence ID" value="SFR03251.1"/>
    <property type="molecule type" value="Genomic_DNA"/>
</dbReference>
<dbReference type="AlphaFoldDB" id="A0A1I6DD28"/>
<evidence type="ECO:0000313" key="3">
    <source>
        <dbReference type="Proteomes" id="UP000198583"/>
    </source>
</evidence>